<keyword evidence="8" id="KW-1185">Reference proteome</keyword>
<reference evidence="8" key="1">
    <citation type="submission" date="2016-11" db="EMBL/GenBank/DDBJ databases">
        <authorList>
            <person name="Varghese N."/>
            <person name="Submissions S."/>
        </authorList>
    </citation>
    <scope>NUCLEOTIDE SEQUENCE [LARGE SCALE GENOMIC DNA]</scope>
    <source>
        <strain evidence="8">DSM 100572</strain>
    </source>
</reference>
<evidence type="ECO:0000256" key="4">
    <source>
        <dbReference type="ARBA" id="ARBA00023136"/>
    </source>
</evidence>
<dbReference type="EMBL" id="FQXQ01000002">
    <property type="protein sequence ID" value="SHH64277.1"/>
    <property type="molecule type" value="Genomic_DNA"/>
</dbReference>
<evidence type="ECO:0000256" key="1">
    <source>
        <dbReference type="ARBA" id="ARBA00004141"/>
    </source>
</evidence>
<keyword evidence="4 5" id="KW-0472">Membrane</keyword>
<evidence type="ECO:0000313" key="8">
    <source>
        <dbReference type="Proteomes" id="UP000184109"/>
    </source>
</evidence>
<feature type="transmembrane region" description="Helical" evidence="5">
    <location>
        <begin position="382"/>
        <end position="414"/>
    </location>
</feature>
<organism evidence="7 8">
    <name type="scientific">Wenyingzhuangia marina</name>
    <dbReference type="NCBI Taxonomy" id="1195760"/>
    <lineage>
        <taxon>Bacteria</taxon>
        <taxon>Pseudomonadati</taxon>
        <taxon>Bacteroidota</taxon>
        <taxon>Flavobacteriia</taxon>
        <taxon>Flavobacteriales</taxon>
        <taxon>Flavobacteriaceae</taxon>
        <taxon>Wenyingzhuangia</taxon>
    </lineage>
</organism>
<feature type="transmembrane region" description="Helical" evidence="5">
    <location>
        <begin position="131"/>
        <end position="149"/>
    </location>
</feature>
<dbReference type="STRING" id="1195760.SAMN05444281_1361"/>
<dbReference type="Gene3D" id="3.30.750.24">
    <property type="entry name" value="STAS domain"/>
    <property type="match status" value="1"/>
</dbReference>
<feature type="transmembrane region" description="Helical" evidence="5">
    <location>
        <begin position="49"/>
        <end position="65"/>
    </location>
</feature>
<feature type="domain" description="STAS" evidence="6">
    <location>
        <begin position="438"/>
        <end position="553"/>
    </location>
</feature>
<name>A0A1M5UMV5_9FLAO</name>
<dbReference type="PROSITE" id="PS50801">
    <property type="entry name" value="STAS"/>
    <property type="match status" value="1"/>
</dbReference>
<dbReference type="AlphaFoldDB" id="A0A1M5UMV5"/>
<feature type="transmembrane region" description="Helical" evidence="5">
    <location>
        <begin position="98"/>
        <end position="119"/>
    </location>
</feature>
<dbReference type="InterPro" id="IPR001902">
    <property type="entry name" value="SLC26A/SulP_fam"/>
</dbReference>
<dbReference type="NCBIfam" id="TIGR00815">
    <property type="entry name" value="sulP"/>
    <property type="match status" value="1"/>
</dbReference>
<dbReference type="PANTHER" id="PTHR11814">
    <property type="entry name" value="SULFATE TRANSPORTER"/>
    <property type="match status" value="1"/>
</dbReference>
<feature type="transmembrane region" description="Helical" evidence="5">
    <location>
        <begin position="23"/>
        <end position="43"/>
    </location>
</feature>
<dbReference type="Proteomes" id="UP000184109">
    <property type="component" value="Unassembled WGS sequence"/>
</dbReference>
<proteinExistence type="predicted"/>
<dbReference type="GO" id="GO:0016020">
    <property type="term" value="C:membrane"/>
    <property type="evidence" value="ECO:0007669"/>
    <property type="project" value="UniProtKB-SubCell"/>
</dbReference>
<feature type="transmembrane region" description="Helical" evidence="5">
    <location>
        <begin position="175"/>
        <end position="195"/>
    </location>
</feature>
<feature type="transmembrane region" description="Helical" evidence="5">
    <location>
        <begin position="72"/>
        <end position="92"/>
    </location>
</feature>
<keyword evidence="2 5" id="KW-0812">Transmembrane</keyword>
<comment type="subcellular location">
    <subcellularLocation>
        <location evidence="1">Membrane</location>
        <topology evidence="1">Multi-pass membrane protein</topology>
    </subcellularLocation>
</comment>
<dbReference type="Pfam" id="PF01740">
    <property type="entry name" value="STAS"/>
    <property type="match status" value="1"/>
</dbReference>
<accession>A0A1M5UMV5</accession>
<evidence type="ECO:0000313" key="7">
    <source>
        <dbReference type="EMBL" id="SHH64277.1"/>
    </source>
</evidence>
<feature type="transmembrane region" description="Helical" evidence="5">
    <location>
        <begin position="202"/>
        <end position="220"/>
    </location>
</feature>
<feature type="transmembrane region" description="Helical" evidence="5">
    <location>
        <begin position="353"/>
        <end position="370"/>
    </location>
</feature>
<dbReference type="SUPFAM" id="SSF52091">
    <property type="entry name" value="SpoIIaa-like"/>
    <property type="match status" value="1"/>
</dbReference>
<dbReference type="PROSITE" id="PS01130">
    <property type="entry name" value="SLC26A"/>
    <property type="match status" value="1"/>
</dbReference>
<dbReference type="RefSeq" id="WP_073119636.1">
    <property type="nucleotide sequence ID" value="NZ_BMEN01000002.1"/>
</dbReference>
<dbReference type="CDD" id="cd07042">
    <property type="entry name" value="STAS_SulP_like_sulfate_transporter"/>
    <property type="match status" value="1"/>
</dbReference>
<evidence type="ECO:0000256" key="3">
    <source>
        <dbReference type="ARBA" id="ARBA00022989"/>
    </source>
</evidence>
<dbReference type="InterPro" id="IPR036513">
    <property type="entry name" value="STAS_dom_sf"/>
</dbReference>
<dbReference type="Pfam" id="PF00916">
    <property type="entry name" value="Sulfate_transp"/>
    <property type="match status" value="1"/>
</dbReference>
<evidence type="ECO:0000256" key="2">
    <source>
        <dbReference type="ARBA" id="ARBA00022692"/>
    </source>
</evidence>
<dbReference type="InterPro" id="IPR002645">
    <property type="entry name" value="STAS_dom"/>
</dbReference>
<dbReference type="InterPro" id="IPR011547">
    <property type="entry name" value="SLC26A/SulP_dom"/>
</dbReference>
<evidence type="ECO:0000259" key="6">
    <source>
        <dbReference type="PROSITE" id="PS50801"/>
    </source>
</evidence>
<gene>
    <name evidence="7" type="ORF">SAMN05444281_1361</name>
</gene>
<feature type="transmembrane region" description="Helical" evidence="5">
    <location>
        <begin position="326"/>
        <end position="347"/>
    </location>
</feature>
<dbReference type="InterPro" id="IPR018045">
    <property type="entry name" value="S04_transporter_CS"/>
</dbReference>
<sequence length="574" mass="63364">MKHFVPVFEWLPKYKISYLKSDVVAGITVGILLIPQGMAYALIAGLPPVFGLYAALVPQIIYAIMGTSRQLAVGPVAMDSLLVASSLAALSLTSLDSYIAMAVFLALFTGVIQLLMGFLKMGFLVNFLSKPVISGFTSAVAIIIGLSQLKHFTGLSFPRTNGVIMLLKELFNHSSQIHVITLFMGILAMGIIVFIKKFVPKIPSALMVVFLGIVSVYFLGLNHYGVEIVGNIPKGLPIFKWPSFNDMPILTLAPMALTLALVGYMEASSISKSLEEQNEDYEVDANQELVAIGFSNMIGSLFQSYPSTGGFARTAVNHQAGAKTGIASLVAAAVVGFTLLFLTPLFYYLPLTVLAAMILVAVFYLIDVKYPIQLYKHQKDEFYLLIITFIITLFLGITQGILVGIVLSLILVIYRTSQPHIAVLARVENSNYFKNVARFNVTTQRDDLLIVRFDAQLYFGNKDYFKKKMHQLIAVKKETLKAVIINAEAITYIDSSASVMLMRFIKELKDQNIIMMITGAIGPTRDVLFKNNIVEVLGKENLFVRTYEAVDCFDGIICKDDLQNKICQQTKNNV</sequence>
<feature type="transmembrane region" description="Helical" evidence="5">
    <location>
        <begin position="247"/>
        <end position="265"/>
    </location>
</feature>
<evidence type="ECO:0000256" key="5">
    <source>
        <dbReference type="SAM" id="Phobius"/>
    </source>
</evidence>
<protein>
    <submittedName>
        <fullName evidence="7">Sulfate permease, SulP family</fullName>
    </submittedName>
</protein>
<dbReference type="OrthoDB" id="9771198at2"/>
<dbReference type="GO" id="GO:0008271">
    <property type="term" value="F:secondary active sulfate transmembrane transporter activity"/>
    <property type="evidence" value="ECO:0007669"/>
    <property type="project" value="InterPro"/>
</dbReference>
<keyword evidence="3 5" id="KW-1133">Transmembrane helix</keyword>